<dbReference type="PANTHER" id="PTHR46773:SF5">
    <property type="entry name" value="OS04G0487100 PROTEIN"/>
    <property type="match status" value="1"/>
</dbReference>
<accession>A0AAV7G5Y3</accession>
<dbReference type="Proteomes" id="UP000775213">
    <property type="component" value="Unassembled WGS sequence"/>
</dbReference>
<feature type="domain" description="Cytochrome f large" evidence="2">
    <location>
        <begin position="23"/>
        <end position="131"/>
    </location>
</feature>
<dbReference type="GO" id="GO:0009055">
    <property type="term" value="F:electron transfer activity"/>
    <property type="evidence" value="ECO:0007669"/>
    <property type="project" value="InterPro"/>
</dbReference>
<evidence type="ECO:0000259" key="2">
    <source>
        <dbReference type="Pfam" id="PF16639"/>
    </source>
</evidence>
<comment type="caution">
    <text evidence="3">The sequence shown here is derived from an EMBL/GenBank/DDBJ whole genome shotgun (WGS) entry which is preliminary data.</text>
</comment>
<dbReference type="GO" id="GO:0005506">
    <property type="term" value="F:iron ion binding"/>
    <property type="evidence" value="ECO:0007669"/>
    <property type="project" value="InterPro"/>
</dbReference>
<feature type="binding site" description="axial binding residue" evidence="1">
    <location>
        <position position="47"/>
    </location>
    <ligand>
        <name>heme</name>
        <dbReference type="ChEBI" id="CHEBI:30413"/>
    </ligand>
    <ligandPart>
        <name>Fe</name>
        <dbReference type="ChEBI" id="CHEBI:18248"/>
    </ligandPart>
</feature>
<dbReference type="AlphaFoldDB" id="A0AAV7G5Y3"/>
<dbReference type="SMART" id="SM00612">
    <property type="entry name" value="Kelch"/>
    <property type="match status" value="2"/>
</dbReference>
<dbReference type="Gene3D" id="2.60.40.830">
    <property type="entry name" value="Cytochrome f large domain"/>
    <property type="match status" value="1"/>
</dbReference>
<evidence type="ECO:0000313" key="4">
    <source>
        <dbReference type="Proteomes" id="UP000775213"/>
    </source>
</evidence>
<dbReference type="InterPro" id="IPR002325">
    <property type="entry name" value="Cyt_f"/>
</dbReference>
<dbReference type="Pfam" id="PF24681">
    <property type="entry name" value="Kelch_KLHDC2_KLHL20_DRC7"/>
    <property type="match status" value="1"/>
</dbReference>
<dbReference type="PRINTS" id="PR00610">
    <property type="entry name" value="CYTOCHROMEF"/>
</dbReference>
<dbReference type="GO" id="GO:0020037">
    <property type="term" value="F:heme binding"/>
    <property type="evidence" value="ECO:0007669"/>
    <property type="project" value="InterPro"/>
</dbReference>
<keyword evidence="1" id="KW-0408">Iron</keyword>
<keyword evidence="1" id="KW-0479">Metal-binding</keyword>
<name>A0AAV7G5Y3_DENCH</name>
<feature type="binding site" description="covalent" evidence="1">
    <location>
        <position position="46"/>
    </location>
    <ligand>
        <name>heme</name>
        <dbReference type="ChEBI" id="CHEBI:30413"/>
    </ligand>
</feature>
<protein>
    <recommendedName>
        <fullName evidence="2">Cytochrome f large domain-containing protein</fullName>
    </recommendedName>
</protein>
<keyword evidence="1" id="KW-0349">Heme</keyword>
<dbReference type="SUPFAM" id="SSF117281">
    <property type="entry name" value="Kelch motif"/>
    <property type="match status" value="1"/>
</dbReference>
<gene>
    <name evidence="3" type="ORF">IEQ34_021731</name>
</gene>
<proteinExistence type="predicted"/>
<dbReference type="EMBL" id="JAGFBR010000018">
    <property type="protein sequence ID" value="KAH0451039.1"/>
    <property type="molecule type" value="Genomic_DNA"/>
</dbReference>
<reference evidence="3 4" key="1">
    <citation type="journal article" date="2021" name="Hortic Res">
        <title>Chromosome-scale assembly of the Dendrobium chrysotoxum genome enhances the understanding of orchid evolution.</title>
        <authorList>
            <person name="Zhang Y."/>
            <person name="Zhang G.Q."/>
            <person name="Zhang D."/>
            <person name="Liu X.D."/>
            <person name="Xu X.Y."/>
            <person name="Sun W.H."/>
            <person name="Yu X."/>
            <person name="Zhu X."/>
            <person name="Wang Z.W."/>
            <person name="Zhao X."/>
            <person name="Zhong W.Y."/>
            <person name="Chen H."/>
            <person name="Yin W.L."/>
            <person name="Huang T."/>
            <person name="Niu S.C."/>
            <person name="Liu Z.J."/>
        </authorList>
    </citation>
    <scope>NUCLEOTIDE SEQUENCE [LARGE SCALE GENOMIC DNA]</scope>
    <source>
        <strain evidence="3">Lindl</strain>
    </source>
</reference>
<comment type="cofactor">
    <cofactor evidence="1">
        <name>heme</name>
        <dbReference type="ChEBI" id="CHEBI:30413"/>
    </cofactor>
    <text evidence="1">Binds 1 heme group covalently.</text>
</comment>
<sequence>MTRSIYVSIMIYAITRVSISNAYPIFAQQGYENPREATGRIVCANCHLANKPVDIEVPQAVLPDTVFEAVVRIPYDMQLKQVLANGKKGALNVGAVLILPEGFELAPPPPPRISPEMKEKMGNLSFQCYRPSIFYDFPVVSKTKNKLDHMTPPKYLNATFADLEAPHLEWEEMPSAPVLRLDGAAIQIKNLLYVFAGYGTIDYVHSHVDIFNFTDNKWCDRFDMPKEMANSHLGMAADGRYVYAVTGQHGPQCRVPTARCFVLDTETKKWHDLPSLPAPRYAPATQLWRGRLHVMGGSKENRYTPGLDHWSLAVKDGKPLEQEWQTEIPIPRGGPHRSCVVAKDQLFIIGGQEGDFMAKPGSPIFKCSRRREVVYGDVYMLDDGKKWKELPPMPKPNSHIEFSWVVVNDSIIVIGGTTQKQPMTKRMILVGEVFQFHLNTLKWSVIGRMPFRMKTTLAGFWNGWLYFTSGQRDRSPDDPSPGKVVGSVWRTKLRL</sequence>
<dbReference type="GO" id="GO:0042651">
    <property type="term" value="C:thylakoid membrane"/>
    <property type="evidence" value="ECO:0007669"/>
    <property type="project" value="InterPro"/>
</dbReference>
<dbReference type="Gene3D" id="2.120.10.80">
    <property type="entry name" value="Kelch-type beta propeller"/>
    <property type="match status" value="2"/>
</dbReference>
<dbReference type="Pfam" id="PF16639">
    <property type="entry name" value="Apocytochr_F_N"/>
    <property type="match status" value="1"/>
</dbReference>
<organism evidence="3 4">
    <name type="scientific">Dendrobium chrysotoxum</name>
    <name type="common">Orchid</name>
    <dbReference type="NCBI Taxonomy" id="161865"/>
    <lineage>
        <taxon>Eukaryota</taxon>
        <taxon>Viridiplantae</taxon>
        <taxon>Streptophyta</taxon>
        <taxon>Embryophyta</taxon>
        <taxon>Tracheophyta</taxon>
        <taxon>Spermatophyta</taxon>
        <taxon>Magnoliopsida</taxon>
        <taxon>Liliopsida</taxon>
        <taxon>Asparagales</taxon>
        <taxon>Orchidaceae</taxon>
        <taxon>Epidendroideae</taxon>
        <taxon>Malaxideae</taxon>
        <taxon>Dendrobiinae</taxon>
        <taxon>Dendrobium</taxon>
    </lineage>
</organism>
<dbReference type="InterPro" id="IPR006652">
    <property type="entry name" value="Kelch_1"/>
</dbReference>
<dbReference type="GO" id="GO:0015979">
    <property type="term" value="P:photosynthesis"/>
    <property type="evidence" value="ECO:0007669"/>
    <property type="project" value="InterPro"/>
</dbReference>
<dbReference type="InterPro" id="IPR053256">
    <property type="entry name" value="Kelch_repeat-containing"/>
</dbReference>
<dbReference type="PROSITE" id="PS51010">
    <property type="entry name" value="CYTF"/>
    <property type="match status" value="1"/>
</dbReference>
<keyword evidence="4" id="KW-1185">Reference proteome</keyword>
<dbReference type="SUPFAM" id="SSF49441">
    <property type="entry name" value="Cytochrome f, large domain"/>
    <property type="match status" value="1"/>
</dbReference>
<dbReference type="InterPro" id="IPR024094">
    <property type="entry name" value="Cyt_f_lg_dom"/>
</dbReference>
<evidence type="ECO:0000256" key="1">
    <source>
        <dbReference type="PIRSR" id="PIRSR602325-50"/>
    </source>
</evidence>
<dbReference type="InterPro" id="IPR036826">
    <property type="entry name" value="Cyt_f_lg_dom_sf"/>
</dbReference>
<feature type="binding site" description="covalent" evidence="1">
    <location>
        <position position="43"/>
    </location>
    <ligand>
        <name>heme</name>
        <dbReference type="ChEBI" id="CHEBI:30413"/>
    </ligand>
</feature>
<dbReference type="FunFam" id="2.60.40.830:FF:000002">
    <property type="entry name" value="Cytochrome f"/>
    <property type="match status" value="1"/>
</dbReference>
<dbReference type="PANTHER" id="PTHR46773">
    <property type="match status" value="1"/>
</dbReference>
<feature type="binding site" description="axial binding residue" evidence="1">
    <location>
        <position position="23"/>
    </location>
    <ligand>
        <name>heme</name>
        <dbReference type="ChEBI" id="CHEBI:30413"/>
    </ligand>
    <ligandPart>
        <name>Fe</name>
        <dbReference type="ChEBI" id="CHEBI:18248"/>
    </ligandPart>
</feature>
<dbReference type="InterPro" id="IPR015915">
    <property type="entry name" value="Kelch-typ_b-propeller"/>
</dbReference>
<evidence type="ECO:0000313" key="3">
    <source>
        <dbReference type="EMBL" id="KAH0451039.1"/>
    </source>
</evidence>